<proteinExistence type="predicted"/>
<feature type="compositionally biased region" description="Gly residues" evidence="2">
    <location>
        <begin position="502"/>
        <end position="516"/>
    </location>
</feature>
<feature type="compositionally biased region" description="Low complexity" evidence="2">
    <location>
        <begin position="288"/>
        <end position="308"/>
    </location>
</feature>
<dbReference type="InParanoid" id="A0A4Q1BR66"/>
<evidence type="ECO:0000313" key="3">
    <source>
        <dbReference type="EMBL" id="RXK40455.1"/>
    </source>
</evidence>
<feature type="compositionally biased region" description="Pro residues" evidence="2">
    <location>
        <begin position="61"/>
        <end position="70"/>
    </location>
</feature>
<feature type="compositionally biased region" description="Low complexity" evidence="2">
    <location>
        <begin position="324"/>
        <end position="334"/>
    </location>
</feature>
<dbReference type="AlphaFoldDB" id="A0A4Q1BR66"/>
<feature type="compositionally biased region" description="Low complexity" evidence="2">
    <location>
        <begin position="71"/>
        <end position="88"/>
    </location>
</feature>
<protein>
    <submittedName>
        <fullName evidence="3">Uncharacterized protein</fullName>
    </submittedName>
</protein>
<dbReference type="VEuPathDB" id="FungiDB:TREMEDRAFT_65401"/>
<feature type="region of interest" description="Disordered" evidence="2">
    <location>
        <begin position="497"/>
        <end position="520"/>
    </location>
</feature>
<gene>
    <name evidence="3" type="ORF">M231_02288</name>
</gene>
<dbReference type="Gene3D" id="1.10.287.1490">
    <property type="match status" value="1"/>
</dbReference>
<accession>A0A4Q1BR66</accession>
<feature type="region of interest" description="Disordered" evidence="2">
    <location>
        <begin position="161"/>
        <end position="244"/>
    </location>
</feature>
<keyword evidence="4" id="KW-1185">Reference proteome</keyword>
<evidence type="ECO:0000256" key="1">
    <source>
        <dbReference type="SAM" id="Coils"/>
    </source>
</evidence>
<comment type="caution">
    <text evidence="3">The sequence shown here is derived from an EMBL/GenBank/DDBJ whole genome shotgun (WGS) entry which is preliminary data.</text>
</comment>
<feature type="coiled-coil region" evidence="1">
    <location>
        <begin position="365"/>
        <end position="480"/>
    </location>
</feature>
<feature type="region of interest" description="Disordered" evidence="2">
    <location>
        <begin position="61"/>
        <end position="88"/>
    </location>
</feature>
<evidence type="ECO:0000256" key="2">
    <source>
        <dbReference type="SAM" id="MobiDB-lite"/>
    </source>
</evidence>
<dbReference type="EMBL" id="SDIL01000018">
    <property type="protein sequence ID" value="RXK40455.1"/>
    <property type="molecule type" value="Genomic_DNA"/>
</dbReference>
<feature type="compositionally biased region" description="Low complexity" evidence="2">
    <location>
        <begin position="195"/>
        <end position="213"/>
    </location>
</feature>
<organism evidence="3 4">
    <name type="scientific">Tremella mesenterica</name>
    <name type="common">Jelly fungus</name>
    <dbReference type="NCBI Taxonomy" id="5217"/>
    <lineage>
        <taxon>Eukaryota</taxon>
        <taxon>Fungi</taxon>
        <taxon>Dikarya</taxon>
        <taxon>Basidiomycota</taxon>
        <taxon>Agaricomycotina</taxon>
        <taxon>Tremellomycetes</taxon>
        <taxon>Tremellales</taxon>
        <taxon>Tremellaceae</taxon>
        <taxon>Tremella</taxon>
    </lineage>
</organism>
<keyword evidence="1" id="KW-0175">Coiled coil</keyword>
<sequence>MISENRFLGPRTTDGRKVQVVPLHRRPTTLRKIRSQLDLVDPRREYPESLVPFFPGKTLPNIPPPIPPRPTFTSYQSSPSTSSSVSIPTSLPLERASISFTPSIYATPPQTASELQGQSGYPSVYSYEIEESVDLPNPHSSYQDMDTCTSSPHLINEAMALTDSPPGRQSKRFLPPTPLPSSPSSSRNITHLPHSLLPLMTSSCPPTPSTSRSIRFDTRADPPWSARHVPPDPTPPPGVSTFTSRPTVEEHLGVLKKTILALESVVLEDRLSSFSSPSSRQQHATHFPRPSHVPSSPSVRHSSITSSPPDKKSNHHTPRRSHSTDSSSSSKSIGISHGLHVQLDIETETELHLLRSQLSTNSQQISNLQSRVSSLTNLNRQLSDDLHSKDTQLSTLKHTLMEERNKREEYLHIVNEQESEIARLREERESSSAKYEVRIKDLISELEDYQEVMKSHTGELARMREEIETEKKERDTIGGELDGLRGENTRLRLMCRSSTSHGNGGFTGGGMGSGGGGREREAWRGFQQLGTWG</sequence>
<reference evidence="3 4" key="1">
    <citation type="submission" date="2016-06" db="EMBL/GenBank/DDBJ databases">
        <title>Evolution of pathogenesis and genome organization in the Tremellales.</title>
        <authorList>
            <person name="Cuomo C."/>
            <person name="Litvintseva A."/>
            <person name="Heitman J."/>
            <person name="Chen Y."/>
            <person name="Sun S."/>
            <person name="Springer D."/>
            <person name="Dromer F."/>
            <person name="Young S."/>
            <person name="Zeng Q."/>
            <person name="Chapman S."/>
            <person name="Gujja S."/>
            <person name="Saif S."/>
            <person name="Birren B."/>
        </authorList>
    </citation>
    <scope>NUCLEOTIDE SEQUENCE [LARGE SCALE GENOMIC DNA]</scope>
    <source>
        <strain evidence="3 4">ATCC 28783</strain>
    </source>
</reference>
<name>A0A4Q1BR66_TREME</name>
<feature type="region of interest" description="Disordered" evidence="2">
    <location>
        <begin position="275"/>
        <end position="334"/>
    </location>
</feature>
<evidence type="ECO:0000313" key="4">
    <source>
        <dbReference type="Proteomes" id="UP000289152"/>
    </source>
</evidence>
<dbReference type="Proteomes" id="UP000289152">
    <property type="component" value="Unassembled WGS sequence"/>
</dbReference>